<dbReference type="PRINTS" id="PR00385">
    <property type="entry name" value="P450"/>
</dbReference>
<dbReference type="OrthoDB" id="1470350at2759"/>
<name>A0A0C9SVQ4_PAXIN</name>
<dbReference type="PROSITE" id="PS00086">
    <property type="entry name" value="CYTOCHROME_P450"/>
    <property type="match status" value="1"/>
</dbReference>
<evidence type="ECO:0008006" key="18">
    <source>
        <dbReference type="Google" id="ProtNLM"/>
    </source>
</evidence>
<dbReference type="InterPro" id="IPR002403">
    <property type="entry name" value="Cyt_P450_E_grp-IV"/>
</dbReference>
<dbReference type="PRINTS" id="PR00465">
    <property type="entry name" value="EP450IV"/>
</dbReference>
<keyword evidence="8 15" id="KW-1133">Transmembrane helix</keyword>
<evidence type="ECO:0000256" key="2">
    <source>
        <dbReference type="ARBA" id="ARBA00004370"/>
    </source>
</evidence>
<protein>
    <recommendedName>
        <fullName evidence="18">Cytochrome P450</fullName>
    </recommendedName>
</protein>
<evidence type="ECO:0000256" key="15">
    <source>
        <dbReference type="SAM" id="Phobius"/>
    </source>
</evidence>
<reference evidence="17" key="2">
    <citation type="submission" date="2015-01" db="EMBL/GenBank/DDBJ databases">
        <title>Evolutionary Origins and Diversification of the Mycorrhizal Mutualists.</title>
        <authorList>
            <consortium name="DOE Joint Genome Institute"/>
            <consortium name="Mycorrhizal Genomics Consortium"/>
            <person name="Kohler A."/>
            <person name="Kuo A."/>
            <person name="Nagy L.G."/>
            <person name="Floudas D."/>
            <person name="Copeland A."/>
            <person name="Barry K.W."/>
            <person name="Cichocki N."/>
            <person name="Veneault-Fourrey C."/>
            <person name="LaButti K."/>
            <person name="Lindquist E.A."/>
            <person name="Lipzen A."/>
            <person name="Lundell T."/>
            <person name="Morin E."/>
            <person name="Murat C."/>
            <person name="Riley R."/>
            <person name="Ohm R."/>
            <person name="Sun H."/>
            <person name="Tunlid A."/>
            <person name="Henrissat B."/>
            <person name="Grigoriev I.V."/>
            <person name="Hibbett D.S."/>
            <person name="Martin F."/>
        </authorList>
    </citation>
    <scope>NUCLEOTIDE SEQUENCE [LARGE SCALE GENOMIC DNA]</scope>
    <source>
        <strain evidence="17">ATCC 200175</strain>
    </source>
</reference>
<organism evidence="16 17">
    <name type="scientific">Paxillus involutus ATCC 200175</name>
    <dbReference type="NCBI Taxonomy" id="664439"/>
    <lineage>
        <taxon>Eukaryota</taxon>
        <taxon>Fungi</taxon>
        <taxon>Dikarya</taxon>
        <taxon>Basidiomycota</taxon>
        <taxon>Agaricomycotina</taxon>
        <taxon>Agaricomycetes</taxon>
        <taxon>Agaricomycetidae</taxon>
        <taxon>Boletales</taxon>
        <taxon>Paxilineae</taxon>
        <taxon>Paxillaceae</taxon>
        <taxon>Paxillus</taxon>
    </lineage>
</organism>
<dbReference type="InterPro" id="IPR050121">
    <property type="entry name" value="Cytochrome_P450_monoxygenase"/>
</dbReference>
<dbReference type="PANTHER" id="PTHR24305:SF166">
    <property type="entry name" value="CYTOCHROME P450 12A4, MITOCHONDRIAL-RELATED"/>
    <property type="match status" value="1"/>
</dbReference>
<evidence type="ECO:0000313" key="17">
    <source>
        <dbReference type="Proteomes" id="UP000053647"/>
    </source>
</evidence>
<keyword evidence="11 14" id="KW-0503">Monooxygenase</keyword>
<sequence length="547" mass="60221">MLFAHSVAVTRPISAANVVCAFAAFYVLLKATQATRRRLKTTSVRGPPNPSFLYGVEKTLTESPDQGALFEKWAEEYGVVYEIPTALGGRRIVLCDPKAIAHFSARETWTYVLTPLGKALVENMIGKGLLWAEGESHRRQRKALTPAFTNAAIRNLTPAFYDSAYKARDAWDSLIQPGGGSTIIEEVDLVGMACWLIHGSLDTIGITGFSHDFGSLDGKTTSVTDIFDSFGASEESALVTFLFLLAWTFPVLTKAPTLRTKLIQKLNQKMSEISNVLLTRTREEREVGVMGDKEEKSIIGLLIKSESEGATLRLSSEEVIAQAKVLLLTGYETTSSTFPTWALIELALNLDVQNKLRQELLQFGADPTYDQLANSLPYLDAVVHETLRLHPPIPDTIRIAAEDDVIPLSEPVRTKSGHLTDHISVAKGTVLVVSKPCINRSAVIWGPEAKEFRPARWLEENGIPGKAKEVQGHRHLLTFGDGPRACIGKGFAMAEFKSVLSVLVKNFVLETRDGHETKIEMARGFFPRPKVAGEEGTAVPLRVRHFK</sequence>
<evidence type="ECO:0000256" key="14">
    <source>
        <dbReference type="RuleBase" id="RU000461"/>
    </source>
</evidence>
<comment type="similarity">
    <text evidence="4 14">Belongs to the cytochrome P450 family.</text>
</comment>
<accession>A0A0C9SVQ4</accession>
<evidence type="ECO:0000256" key="5">
    <source>
        <dbReference type="ARBA" id="ARBA00022617"/>
    </source>
</evidence>
<dbReference type="Proteomes" id="UP000053647">
    <property type="component" value="Unassembled WGS sequence"/>
</dbReference>
<dbReference type="HOGENOM" id="CLU_001570_5_11_1"/>
<evidence type="ECO:0000256" key="13">
    <source>
        <dbReference type="PIRSR" id="PIRSR602403-1"/>
    </source>
</evidence>
<dbReference type="InterPro" id="IPR017972">
    <property type="entry name" value="Cyt_P450_CS"/>
</dbReference>
<proteinExistence type="inferred from homology"/>
<keyword evidence="9 14" id="KW-0560">Oxidoreductase</keyword>
<dbReference type="InterPro" id="IPR001128">
    <property type="entry name" value="Cyt_P450"/>
</dbReference>
<evidence type="ECO:0000256" key="6">
    <source>
        <dbReference type="ARBA" id="ARBA00022692"/>
    </source>
</evidence>
<evidence type="ECO:0000256" key="8">
    <source>
        <dbReference type="ARBA" id="ARBA00022989"/>
    </source>
</evidence>
<keyword evidence="6 15" id="KW-0812">Transmembrane</keyword>
<dbReference type="GO" id="GO:0005506">
    <property type="term" value="F:iron ion binding"/>
    <property type="evidence" value="ECO:0007669"/>
    <property type="project" value="InterPro"/>
</dbReference>
<evidence type="ECO:0000256" key="1">
    <source>
        <dbReference type="ARBA" id="ARBA00001971"/>
    </source>
</evidence>
<dbReference type="SUPFAM" id="SSF48264">
    <property type="entry name" value="Cytochrome P450"/>
    <property type="match status" value="1"/>
</dbReference>
<dbReference type="GO" id="GO:0004497">
    <property type="term" value="F:monooxygenase activity"/>
    <property type="evidence" value="ECO:0007669"/>
    <property type="project" value="UniProtKB-KW"/>
</dbReference>
<evidence type="ECO:0000256" key="9">
    <source>
        <dbReference type="ARBA" id="ARBA00023002"/>
    </source>
</evidence>
<comment type="subcellular location">
    <subcellularLocation>
        <location evidence="2">Membrane</location>
    </subcellularLocation>
</comment>
<comment type="pathway">
    <text evidence="3">Secondary metabolite biosynthesis; terpenoid biosynthesis.</text>
</comment>
<dbReference type="GO" id="GO:0016020">
    <property type="term" value="C:membrane"/>
    <property type="evidence" value="ECO:0007669"/>
    <property type="project" value="UniProtKB-SubCell"/>
</dbReference>
<keyword evidence="7 13" id="KW-0479">Metal-binding</keyword>
<comment type="cofactor">
    <cofactor evidence="1 13">
        <name>heme</name>
        <dbReference type="ChEBI" id="CHEBI:30413"/>
    </cofactor>
</comment>
<dbReference type="InterPro" id="IPR036396">
    <property type="entry name" value="Cyt_P450_sf"/>
</dbReference>
<evidence type="ECO:0000256" key="12">
    <source>
        <dbReference type="ARBA" id="ARBA00023136"/>
    </source>
</evidence>
<gene>
    <name evidence="16" type="ORF">PAXINDRAFT_91552</name>
</gene>
<evidence type="ECO:0000256" key="10">
    <source>
        <dbReference type="ARBA" id="ARBA00023004"/>
    </source>
</evidence>
<reference evidence="16 17" key="1">
    <citation type="submission" date="2014-06" db="EMBL/GenBank/DDBJ databases">
        <authorList>
            <consortium name="DOE Joint Genome Institute"/>
            <person name="Kuo A."/>
            <person name="Kohler A."/>
            <person name="Nagy L.G."/>
            <person name="Floudas D."/>
            <person name="Copeland A."/>
            <person name="Barry K.W."/>
            <person name="Cichocki N."/>
            <person name="Veneault-Fourrey C."/>
            <person name="LaButti K."/>
            <person name="Lindquist E.A."/>
            <person name="Lipzen A."/>
            <person name="Lundell T."/>
            <person name="Morin E."/>
            <person name="Murat C."/>
            <person name="Sun H."/>
            <person name="Tunlid A."/>
            <person name="Henrissat B."/>
            <person name="Grigoriev I.V."/>
            <person name="Hibbett D.S."/>
            <person name="Martin F."/>
            <person name="Nordberg H.P."/>
            <person name="Cantor M.N."/>
            <person name="Hua S.X."/>
        </authorList>
    </citation>
    <scope>NUCLEOTIDE SEQUENCE [LARGE SCALE GENOMIC DNA]</scope>
    <source>
        <strain evidence="16 17">ATCC 200175</strain>
    </source>
</reference>
<feature type="binding site" description="axial binding residue" evidence="13">
    <location>
        <position position="486"/>
    </location>
    <ligand>
        <name>heme</name>
        <dbReference type="ChEBI" id="CHEBI:30413"/>
    </ligand>
    <ligandPart>
        <name>Fe</name>
        <dbReference type="ChEBI" id="CHEBI:18248"/>
    </ligandPart>
</feature>
<keyword evidence="5 13" id="KW-0349">Heme</keyword>
<dbReference type="GO" id="GO:0016705">
    <property type="term" value="F:oxidoreductase activity, acting on paired donors, with incorporation or reduction of molecular oxygen"/>
    <property type="evidence" value="ECO:0007669"/>
    <property type="project" value="InterPro"/>
</dbReference>
<keyword evidence="10 13" id="KW-0408">Iron</keyword>
<keyword evidence="12 15" id="KW-0472">Membrane</keyword>
<dbReference type="EMBL" id="KN820182">
    <property type="protein sequence ID" value="KIJ06740.1"/>
    <property type="molecule type" value="Genomic_DNA"/>
</dbReference>
<evidence type="ECO:0000256" key="11">
    <source>
        <dbReference type="ARBA" id="ARBA00023033"/>
    </source>
</evidence>
<evidence type="ECO:0000256" key="3">
    <source>
        <dbReference type="ARBA" id="ARBA00004721"/>
    </source>
</evidence>
<keyword evidence="17" id="KW-1185">Reference proteome</keyword>
<dbReference type="PANTHER" id="PTHR24305">
    <property type="entry name" value="CYTOCHROME P450"/>
    <property type="match status" value="1"/>
</dbReference>
<feature type="transmembrane region" description="Helical" evidence="15">
    <location>
        <begin position="12"/>
        <end position="29"/>
    </location>
</feature>
<dbReference type="Gene3D" id="1.10.630.10">
    <property type="entry name" value="Cytochrome P450"/>
    <property type="match status" value="1"/>
</dbReference>
<dbReference type="GO" id="GO:0020037">
    <property type="term" value="F:heme binding"/>
    <property type="evidence" value="ECO:0007669"/>
    <property type="project" value="InterPro"/>
</dbReference>
<evidence type="ECO:0000256" key="7">
    <source>
        <dbReference type="ARBA" id="ARBA00022723"/>
    </source>
</evidence>
<evidence type="ECO:0000313" key="16">
    <source>
        <dbReference type="EMBL" id="KIJ06740.1"/>
    </source>
</evidence>
<dbReference type="AlphaFoldDB" id="A0A0C9SVQ4"/>
<evidence type="ECO:0000256" key="4">
    <source>
        <dbReference type="ARBA" id="ARBA00010617"/>
    </source>
</evidence>
<dbReference type="Pfam" id="PF00067">
    <property type="entry name" value="p450"/>
    <property type="match status" value="1"/>
</dbReference>